<feature type="domain" description="EF-hand" evidence="2">
    <location>
        <begin position="100"/>
        <end position="133"/>
    </location>
</feature>
<feature type="signal peptide" evidence="1">
    <location>
        <begin position="1"/>
        <end position="20"/>
    </location>
</feature>
<evidence type="ECO:0000313" key="3">
    <source>
        <dbReference type="EMBL" id="MEN2787091.1"/>
    </source>
</evidence>
<evidence type="ECO:0000256" key="1">
    <source>
        <dbReference type="SAM" id="SignalP"/>
    </source>
</evidence>
<organism evidence="3 4">
    <name type="scientific">Sphingomonas qilianensis</name>
    <dbReference type="NCBI Taxonomy" id="1736690"/>
    <lineage>
        <taxon>Bacteria</taxon>
        <taxon>Pseudomonadati</taxon>
        <taxon>Pseudomonadota</taxon>
        <taxon>Alphaproteobacteria</taxon>
        <taxon>Sphingomonadales</taxon>
        <taxon>Sphingomonadaceae</taxon>
        <taxon>Sphingomonas</taxon>
    </lineage>
</organism>
<gene>
    <name evidence="3" type="ORF">ABC969_11755</name>
</gene>
<feature type="domain" description="EF-hand" evidence="2">
    <location>
        <begin position="54"/>
        <end position="89"/>
    </location>
</feature>
<dbReference type="PROSITE" id="PS50222">
    <property type="entry name" value="EF_HAND_2"/>
    <property type="match status" value="2"/>
</dbReference>
<keyword evidence="1" id="KW-0732">Signal</keyword>
<evidence type="ECO:0000313" key="4">
    <source>
        <dbReference type="Proteomes" id="UP001404104"/>
    </source>
</evidence>
<sequence length="133" mass="13485">MMIKYVVMASAVMLAAPVLAQTQATAPVTASAPAQTAAATATGDTAAAPATAEQITQVVNSEFPTYDKDGDGRLSSAEFGAWMVALKSAGDPTAKADNPATRTWVGQAFASADADKNKSVSKTELTGFLTQAG</sequence>
<dbReference type="RefSeq" id="WP_380807905.1">
    <property type="nucleotide sequence ID" value="NZ_JBHRXL010000002.1"/>
</dbReference>
<dbReference type="Gene3D" id="1.10.238.10">
    <property type="entry name" value="EF-hand"/>
    <property type="match status" value="1"/>
</dbReference>
<proteinExistence type="predicted"/>
<dbReference type="InterPro" id="IPR011992">
    <property type="entry name" value="EF-hand-dom_pair"/>
</dbReference>
<comment type="caution">
    <text evidence="3">The sequence shown here is derived from an EMBL/GenBank/DDBJ whole genome shotgun (WGS) entry which is preliminary data.</text>
</comment>
<dbReference type="CDD" id="cd00051">
    <property type="entry name" value="EFh"/>
    <property type="match status" value="1"/>
</dbReference>
<dbReference type="EMBL" id="JBDIMF010000005">
    <property type="protein sequence ID" value="MEN2787091.1"/>
    <property type="molecule type" value="Genomic_DNA"/>
</dbReference>
<dbReference type="InterPro" id="IPR002048">
    <property type="entry name" value="EF_hand_dom"/>
</dbReference>
<keyword evidence="4" id="KW-1185">Reference proteome</keyword>
<feature type="chain" id="PRO_5046317376" evidence="1">
    <location>
        <begin position="21"/>
        <end position="133"/>
    </location>
</feature>
<accession>A0ABU9XU45</accession>
<name>A0ABU9XU45_9SPHN</name>
<dbReference type="Proteomes" id="UP001404104">
    <property type="component" value="Unassembled WGS sequence"/>
</dbReference>
<protein>
    <submittedName>
        <fullName evidence="3">EF-hand domain-containing protein</fullName>
    </submittedName>
</protein>
<reference evidence="3 4" key="1">
    <citation type="submission" date="2024-05" db="EMBL/GenBank/DDBJ databases">
        <authorList>
            <person name="Liu Q."/>
            <person name="Xin Y.-H."/>
        </authorList>
    </citation>
    <scope>NUCLEOTIDE SEQUENCE [LARGE SCALE GENOMIC DNA]</scope>
    <source>
        <strain evidence="3 4">CGMCC 1.15349</strain>
    </source>
</reference>
<dbReference type="SUPFAM" id="SSF47473">
    <property type="entry name" value="EF-hand"/>
    <property type="match status" value="1"/>
</dbReference>
<dbReference type="InterPro" id="IPR018247">
    <property type="entry name" value="EF_Hand_1_Ca_BS"/>
</dbReference>
<dbReference type="SMART" id="SM00054">
    <property type="entry name" value="EFh"/>
    <property type="match status" value="2"/>
</dbReference>
<evidence type="ECO:0000259" key="2">
    <source>
        <dbReference type="PROSITE" id="PS50222"/>
    </source>
</evidence>
<dbReference type="PROSITE" id="PS00018">
    <property type="entry name" value="EF_HAND_1"/>
    <property type="match status" value="2"/>
</dbReference>